<dbReference type="AlphaFoldDB" id="A0AAV7PTJ4"/>
<dbReference type="EMBL" id="JANPWB010000011">
    <property type="protein sequence ID" value="KAJ1131355.1"/>
    <property type="molecule type" value="Genomic_DNA"/>
</dbReference>
<comment type="caution">
    <text evidence="1">The sequence shown here is derived from an EMBL/GenBank/DDBJ whole genome shotgun (WGS) entry which is preliminary data.</text>
</comment>
<sequence>MVCASVTPLHTRTCVVIFHAGRRALFYGKKNGVCAGFAPSQTDFHRYFSLWEDVRHFPARGPSPSMDRGITRCPRVCAWIPRLLIRLRVVPGGCAWNFLSHGSLRADFLSGSRAALSMRGRVSKFRSHRRRHVERRLSLSTCGEFFTAEQAVRQIVWHTRSPVEKEKSFWS</sequence>
<evidence type="ECO:0000313" key="2">
    <source>
        <dbReference type="Proteomes" id="UP001066276"/>
    </source>
</evidence>
<protein>
    <submittedName>
        <fullName evidence="1">Uncharacterized protein</fullName>
    </submittedName>
</protein>
<organism evidence="1 2">
    <name type="scientific">Pleurodeles waltl</name>
    <name type="common">Iberian ribbed newt</name>
    <dbReference type="NCBI Taxonomy" id="8319"/>
    <lineage>
        <taxon>Eukaryota</taxon>
        <taxon>Metazoa</taxon>
        <taxon>Chordata</taxon>
        <taxon>Craniata</taxon>
        <taxon>Vertebrata</taxon>
        <taxon>Euteleostomi</taxon>
        <taxon>Amphibia</taxon>
        <taxon>Batrachia</taxon>
        <taxon>Caudata</taxon>
        <taxon>Salamandroidea</taxon>
        <taxon>Salamandridae</taxon>
        <taxon>Pleurodelinae</taxon>
        <taxon>Pleurodeles</taxon>
    </lineage>
</organism>
<name>A0AAV7PTJ4_PLEWA</name>
<accession>A0AAV7PTJ4</accession>
<reference evidence="1" key="1">
    <citation type="journal article" date="2022" name="bioRxiv">
        <title>Sequencing and chromosome-scale assembly of the giantPleurodeles waltlgenome.</title>
        <authorList>
            <person name="Brown T."/>
            <person name="Elewa A."/>
            <person name="Iarovenko S."/>
            <person name="Subramanian E."/>
            <person name="Araus A.J."/>
            <person name="Petzold A."/>
            <person name="Susuki M."/>
            <person name="Suzuki K.-i.T."/>
            <person name="Hayashi T."/>
            <person name="Toyoda A."/>
            <person name="Oliveira C."/>
            <person name="Osipova E."/>
            <person name="Leigh N.D."/>
            <person name="Simon A."/>
            <person name="Yun M.H."/>
        </authorList>
    </citation>
    <scope>NUCLEOTIDE SEQUENCE</scope>
    <source>
        <strain evidence="1">20211129_DDA</strain>
        <tissue evidence="1">Liver</tissue>
    </source>
</reference>
<dbReference type="Proteomes" id="UP001066276">
    <property type="component" value="Chromosome 7"/>
</dbReference>
<evidence type="ECO:0000313" key="1">
    <source>
        <dbReference type="EMBL" id="KAJ1131355.1"/>
    </source>
</evidence>
<proteinExistence type="predicted"/>
<gene>
    <name evidence="1" type="ORF">NDU88_009692</name>
</gene>
<keyword evidence="2" id="KW-1185">Reference proteome</keyword>